<feature type="domain" description="DUF7832" evidence="1">
    <location>
        <begin position="7"/>
        <end position="120"/>
    </location>
</feature>
<reference evidence="3" key="1">
    <citation type="journal article" date="2017" name="Biotechnol. Biofuels">
        <title>Evaluation of environmental bacterial communities as a factor affecting the growth of duckweed Lemna minor.</title>
        <authorList>
            <person name="Ishizawa H."/>
            <person name="Kuroda M."/>
            <person name="Morikawa M."/>
            <person name="Ike M."/>
        </authorList>
    </citation>
    <scope>NUCLEOTIDE SEQUENCE [LARGE SCALE GENOMIC DNA]</scope>
    <source>
        <strain evidence="3">M6</strain>
    </source>
</reference>
<reference evidence="3" key="2">
    <citation type="journal article" date="2017" name="Plant Physiol. Biochem.">
        <title>Differential oxidative and antioxidative response of duckweed Lemna minor toward plant growth promoting/inhibiting bacteria.</title>
        <authorList>
            <person name="Ishizawa H."/>
            <person name="Kuroda M."/>
            <person name="Morikawa M."/>
            <person name="Ike M."/>
        </authorList>
    </citation>
    <scope>NUCLEOTIDE SEQUENCE [LARGE SCALE GENOMIC DNA]</scope>
    <source>
        <strain evidence="3">M6</strain>
    </source>
</reference>
<evidence type="ECO:0000259" key="1">
    <source>
        <dbReference type="Pfam" id="PF25191"/>
    </source>
</evidence>
<dbReference type="InterPro" id="IPR057154">
    <property type="entry name" value="DUF7832"/>
</dbReference>
<dbReference type="Proteomes" id="UP000278756">
    <property type="component" value="Chromosome 1"/>
</dbReference>
<accession>A0A3G9FYR2</accession>
<evidence type="ECO:0000313" key="2">
    <source>
        <dbReference type="EMBL" id="BBF79486.1"/>
    </source>
</evidence>
<dbReference type="OrthoDB" id="4827574at2"/>
<dbReference type="RefSeq" id="WP_126419487.1">
    <property type="nucleotide sequence ID" value="NZ_AP018827.1"/>
</dbReference>
<dbReference type="AlphaFoldDB" id="A0A3G9FYR2"/>
<sequence>MDYSEKAYDKAKWHFESIEKEGLDEIQAYVHTAFFWRWIVDQNLTDKRFEEDFEDDFSAYRNGSIDALEFYRVLDGCLIGDMMNDEGNAFASHYFDFQTGQYLRDYERAVAHDRPSIFQVTFNDETYDRIKPYIEKAYSKWKTPKAWWRFW</sequence>
<organism evidence="2 3">
    <name type="scientific">Asticcacaulis excentricus</name>
    <dbReference type="NCBI Taxonomy" id="78587"/>
    <lineage>
        <taxon>Bacteria</taxon>
        <taxon>Pseudomonadati</taxon>
        <taxon>Pseudomonadota</taxon>
        <taxon>Alphaproteobacteria</taxon>
        <taxon>Caulobacterales</taxon>
        <taxon>Caulobacteraceae</taxon>
        <taxon>Asticcacaulis</taxon>
    </lineage>
</organism>
<dbReference type="EMBL" id="AP018827">
    <property type="protein sequence ID" value="BBF79486.1"/>
    <property type="molecule type" value="Genomic_DNA"/>
</dbReference>
<name>A0A3G9FYR2_9CAUL</name>
<evidence type="ECO:0000313" key="3">
    <source>
        <dbReference type="Proteomes" id="UP000278756"/>
    </source>
</evidence>
<dbReference type="Pfam" id="PF25191">
    <property type="entry name" value="DUF7832"/>
    <property type="match status" value="1"/>
</dbReference>
<protein>
    <recommendedName>
        <fullName evidence="1">DUF7832 domain-containing protein</fullName>
    </recommendedName>
</protein>
<proteinExistence type="predicted"/>
<gene>
    <name evidence="2" type="ORF">EM6_0052</name>
</gene>